<protein>
    <submittedName>
        <fullName evidence="13">Solute:Na+ symporter, SSS family</fullName>
    </submittedName>
</protein>
<dbReference type="PANTHER" id="PTHR42985">
    <property type="entry name" value="SODIUM-COUPLED MONOCARBOXYLATE TRANSPORTER"/>
    <property type="match status" value="1"/>
</dbReference>
<keyword evidence="10" id="KW-0739">Sodium transport</keyword>
<dbReference type="STRING" id="652787.SAMN05216490_2667"/>
<evidence type="ECO:0000256" key="4">
    <source>
        <dbReference type="ARBA" id="ARBA00022475"/>
    </source>
</evidence>
<comment type="subcellular location">
    <subcellularLocation>
        <location evidence="1">Cell membrane</location>
        <topology evidence="1">Multi-pass membrane protein</topology>
    </subcellularLocation>
</comment>
<keyword evidence="6 12" id="KW-1133">Transmembrane helix</keyword>
<name>A0A1H1Y9G2_MUCMA</name>
<proteinExistence type="inferred from homology"/>
<dbReference type="InterPro" id="IPR051163">
    <property type="entry name" value="Sodium:Solute_Symporter_SSF"/>
</dbReference>
<evidence type="ECO:0000256" key="3">
    <source>
        <dbReference type="ARBA" id="ARBA00022448"/>
    </source>
</evidence>
<evidence type="ECO:0000313" key="13">
    <source>
        <dbReference type="EMBL" id="SDT18031.1"/>
    </source>
</evidence>
<keyword evidence="3" id="KW-0813">Transport</keyword>
<reference evidence="13 14" key="1">
    <citation type="submission" date="2016-10" db="EMBL/GenBank/DDBJ databases">
        <authorList>
            <person name="de Groot N.N."/>
        </authorList>
    </citation>
    <scope>NUCLEOTIDE SEQUENCE [LARGE SCALE GENOMIC DNA]</scope>
    <source>
        <strain evidence="13 14">MP1X4</strain>
    </source>
</reference>
<dbReference type="CDD" id="cd11495">
    <property type="entry name" value="SLC5sbd_NIS-like_u3"/>
    <property type="match status" value="1"/>
</dbReference>
<dbReference type="AlphaFoldDB" id="A0A1H1Y9G2"/>
<feature type="transmembrane region" description="Helical" evidence="12">
    <location>
        <begin position="233"/>
        <end position="251"/>
    </location>
</feature>
<feature type="transmembrane region" description="Helical" evidence="12">
    <location>
        <begin position="79"/>
        <end position="101"/>
    </location>
</feature>
<feature type="transmembrane region" description="Helical" evidence="12">
    <location>
        <begin position="179"/>
        <end position="202"/>
    </location>
</feature>
<evidence type="ECO:0000256" key="7">
    <source>
        <dbReference type="ARBA" id="ARBA00023053"/>
    </source>
</evidence>
<dbReference type="NCBIfam" id="TIGR00813">
    <property type="entry name" value="sss"/>
    <property type="match status" value="1"/>
</dbReference>
<evidence type="ECO:0000256" key="12">
    <source>
        <dbReference type="SAM" id="Phobius"/>
    </source>
</evidence>
<evidence type="ECO:0000256" key="9">
    <source>
        <dbReference type="ARBA" id="ARBA00023136"/>
    </source>
</evidence>
<evidence type="ECO:0000256" key="11">
    <source>
        <dbReference type="RuleBase" id="RU362091"/>
    </source>
</evidence>
<keyword evidence="8" id="KW-0406">Ion transport</keyword>
<gene>
    <name evidence="13" type="ORF">SAMN05216490_2667</name>
</gene>
<organism evidence="13 14">
    <name type="scientific">Mucilaginibacter mallensis</name>
    <dbReference type="NCBI Taxonomy" id="652787"/>
    <lineage>
        <taxon>Bacteria</taxon>
        <taxon>Pseudomonadati</taxon>
        <taxon>Bacteroidota</taxon>
        <taxon>Sphingobacteriia</taxon>
        <taxon>Sphingobacteriales</taxon>
        <taxon>Sphingobacteriaceae</taxon>
        <taxon>Mucilaginibacter</taxon>
    </lineage>
</organism>
<dbReference type="PANTHER" id="PTHR42985:SF32">
    <property type="entry name" value="SODIUM IODIDE SYMPORTER"/>
    <property type="match status" value="1"/>
</dbReference>
<evidence type="ECO:0000256" key="8">
    <source>
        <dbReference type="ARBA" id="ARBA00023065"/>
    </source>
</evidence>
<feature type="transmembrane region" description="Helical" evidence="12">
    <location>
        <begin position="6"/>
        <end position="26"/>
    </location>
</feature>
<accession>A0A1H1Y9G2</accession>
<feature type="transmembrane region" description="Helical" evidence="12">
    <location>
        <begin position="432"/>
        <end position="455"/>
    </location>
</feature>
<sequence>MNTAHLHIPDYIIIVVFLCITVYFGFRFSKGQNSTQSYFAANGKIPSWAIGFSILATLISSITFLAYPGEGYSSNWILLVQGLMVPIVLLTMIWFIVPLYRKVIGLSTYEYFEKRFGSFARYYSSLGFVLTHFSKMGTVFFLLSLALANMTGVNTLIIISVIGVVIIILALLGGIEAVIWLDVIQGFMLFGCGIACLIIILYSVNGGPAEVWHIASTNGHTGFGPYNFDFKKLTFIVMAINGIFYGIQKYGTDQTIVQRYLTAKSDRSAIKASLMGVFLLVPVWALFMFIGTALFAYYHQNPLPAGMRPDAIFPYFIVSKIPTGVVGLIIAALVSAAVCSLGADLNCLAAVGVEDYYKRFYPNKTDKEYLKAGKWIVVFAGIGSLLIAALYLSAGNEGVLGIVFTLYAIFSGGIAGIFLLGLFSSRANRQGVTIGIIACIVFTGYAFLTSTKIGTGSHKLLLLDLGKYNFTHNKLMLGVYSHFVVIIVGYIASLSFPKPDIDKKLLYSGWLHAKRNKEIENPE</sequence>
<feature type="transmembrane region" description="Helical" evidence="12">
    <location>
        <begin position="372"/>
        <end position="392"/>
    </location>
</feature>
<dbReference type="GO" id="GO:0015293">
    <property type="term" value="F:symporter activity"/>
    <property type="evidence" value="ECO:0007669"/>
    <property type="project" value="TreeGrafter"/>
</dbReference>
<evidence type="ECO:0000313" key="14">
    <source>
        <dbReference type="Proteomes" id="UP000199679"/>
    </source>
</evidence>
<keyword evidence="4" id="KW-1003">Cell membrane</keyword>
<evidence type="ECO:0000256" key="10">
    <source>
        <dbReference type="ARBA" id="ARBA00023201"/>
    </source>
</evidence>
<keyword evidence="7" id="KW-0915">Sodium</keyword>
<dbReference type="RefSeq" id="WP_091373469.1">
    <property type="nucleotide sequence ID" value="NZ_LT629740.1"/>
</dbReference>
<dbReference type="OrthoDB" id="9803597at2"/>
<evidence type="ECO:0000256" key="2">
    <source>
        <dbReference type="ARBA" id="ARBA00006434"/>
    </source>
</evidence>
<feature type="transmembrane region" description="Helical" evidence="12">
    <location>
        <begin position="272"/>
        <end position="298"/>
    </location>
</feature>
<dbReference type="PROSITE" id="PS50283">
    <property type="entry name" value="NA_SOLUT_SYMP_3"/>
    <property type="match status" value="1"/>
</dbReference>
<keyword evidence="14" id="KW-1185">Reference proteome</keyword>
<feature type="transmembrane region" description="Helical" evidence="12">
    <location>
        <begin position="398"/>
        <end position="420"/>
    </location>
</feature>
<dbReference type="GO" id="GO:0006814">
    <property type="term" value="P:sodium ion transport"/>
    <property type="evidence" value="ECO:0007669"/>
    <property type="project" value="UniProtKB-KW"/>
</dbReference>
<dbReference type="EMBL" id="LT629740">
    <property type="protein sequence ID" value="SDT18031.1"/>
    <property type="molecule type" value="Genomic_DNA"/>
</dbReference>
<feature type="transmembrane region" description="Helical" evidence="12">
    <location>
        <begin position="47"/>
        <end position="67"/>
    </location>
</feature>
<feature type="transmembrane region" description="Helical" evidence="12">
    <location>
        <begin position="475"/>
        <end position="496"/>
    </location>
</feature>
<feature type="transmembrane region" description="Helical" evidence="12">
    <location>
        <begin position="122"/>
        <end position="147"/>
    </location>
</feature>
<dbReference type="GO" id="GO:0005886">
    <property type="term" value="C:plasma membrane"/>
    <property type="evidence" value="ECO:0007669"/>
    <property type="project" value="UniProtKB-SubCell"/>
</dbReference>
<dbReference type="InterPro" id="IPR001734">
    <property type="entry name" value="Na/solute_symporter"/>
</dbReference>
<dbReference type="Gene3D" id="1.20.1730.10">
    <property type="entry name" value="Sodium/glucose cotransporter"/>
    <property type="match status" value="1"/>
</dbReference>
<keyword evidence="5 12" id="KW-0812">Transmembrane</keyword>
<evidence type="ECO:0000256" key="5">
    <source>
        <dbReference type="ARBA" id="ARBA00022692"/>
    </source>
</evidence>
<feature type="transmembrane region" description="Helical" evidence="12">
    <location>
        <begin position="325"/>
        <end position="351"/>
    </location>
</feature>
<comment type="similarity">
    <text evidence="2 11">Belongs to the sodium:solute symporter (SSF) (TC 2.A.21) family.</text>
</comment>
<keyword evidence="9 12" id="KW-0472">Membrane</keyword>
<dbReference type="Pfam" id="PF00474">
    <property type="entry name" value="SSF"/>
    <property type="match status" value="1"/>
</dbReference>
<feature type="transmembrane region" description="Helical" evidence="12">
    <location>
        <begin position="153"/>
        <end position="172"/>
    </location>
</feature>
<dbReference type="InterPro" id="IPR038377">
    <property type="entry name" value="Na/Glc_symporter_sf"/>
</dbReference>
<dbReference type="Proteomes" id="UP000199679">
    <property type="component" value="Chromosome I"/>
</dbReference>
<evidence type="ECO:0000256" key="6">
    <source>
        <dbReference type="ARBA" id="ARBA00022989"/>
    </source>
</evidence>
<evidence type="ECO:0000256" key="1">
    <source>
        <dbReference type="ARBA" id="ARBA00004651"/>
    </source>
</evidence>